<reference evidence="1" key="1">
    <citation type="journal article" date="2014" name="Front. Microbiol.">
        <title>High frequency of phylogenetically diverse reductive dehalogenase-homologous genes in deep subseafloor sedimentary metagenomes.</title>
        <authorList>
            <person name="Kawai M."/>
            <person name="Futagami T."/>
            <person name="Toyoda A."/>
            <person name="Takaki Y."/>
            <person name="Nishi S."/>
            <person name="Hori S."/>
            <person name="Arai W."/>
            <person name="Tsubouchi T."/>
            <person name="Morono Y."/>
            <person name="Uchiyama I."/>
            <person name="Ito T."/>
            <person name="Fujiyama A."/>
            <person name="Inagaki F."/>
            <person name="Takami H."/>
        </authorList>
    </citation>
    <scope>NUCLEOTIDE SEQUENCE</scope>
    <source>
        <strain evidence="1">Expedition CK06-06</strain>
    </source>
</reference>
<comment type="caution">
    <text evidence="1">The sequence shown here is derived from an EMBL/GenBank/DDBJ whole genome shotgun (WGS) entry which is preliminary data.</text>
</comment>
<evidence type="ECO:0000313" key="1">
    <source>
        <dbReference type="EMBL" id="GAG46173.1"/>
    </source>
</evidence>
<feature type="non-terminal residue" evidence="1">
    <location>
        <position position="1"/>
    </location>
</feature>
<gene>
    <name evidence="1" type="ORF">S01H1_81922</name>
</gene>
<sequence length="101" mass="10875">LIKEVQTQKADAHRATYSRIVDKAQKQVLSTLSDATAAQANIIAATATDKVRLLDNQPTSIRGDSDSVKSLAAQFDKLALDHKRIQNSVVSTQEGSQAKKG</sequence>
<organism evidence="1">
    <name type="scientific">marine sediment metagenome</name>
    <dbReference type="NCBI Taxonomy" id="412755"/>
    <lineage>
        <taxon>unclassified sequences</taxon>
        <taxon>metagenomes</taxon>
        <taxon>ecological metagenomes</taxon>
    </lineage>
</organism>
<dbReference type="AlphaFoldDB" id="X0YBS7"/>
<protein>
    <submittedName>
        <fullName evidence="1">Uncharacterized protein</fullName>
    </submittedName>
</protein>
<proteinExistence type="predicted"/>
<name>X0YBS7_9ZZZZ</name>
<accession>X0YBS7</accession>
<dbReference type="EMBL" id="BARS01055488">
    <property type="protein sequence ID" value="GAG46173.1"/>
    <property type="molecule type" value="Genomic_DNA"/>
</dbReference>